<keyword evidence="5 6" id="KW-0472">Membrane</keyword>
<feature type="domain" description="CoV 3a-like viroporin CD" evidence="9">
    <location>
        <begin position="120"/>
        <end position="200"/>
    </location>
</feature>
<evidence type="ECO:0000256" key="3">
    <source>
        <dbReference type="ARBA" id="ARBA00022870"/>
    </source>
</evidence>
<evidence type="ECO:0000259" key="8">
    <source>
        <dbReference type="PROSITE" id="PS51966"/>
    </source>
</evidence>
<gene>
    <name evidence="10" type="primary">NS3</name>
</gene>
<keyword evidence="3 6" id="KW-1043">Host membrane</keyword>
<dbReference type="PROSITE" id="PS51966">
    <property type="entry name" value="COV_VIROPORIN_3A_TM"/>
    <property type="match status" value="1"/>
</dbReference>
<protein>
    <submittedName>
        <fullName evidence="10">Nonstructural protein 3</fullName>
    </submittedName>
</protein>
<evidence type="ECO:0000256" key="6">
    <source>
        <dbReference type="PROSITE-ProRule" id="PRU01311"/>
    </source>
</evidence>
<dbReference type="PROSITE" id="PS51967">
    <property type="entry name" value="COV_VIROPORIN_3A_CD"/>
    <property type="match status" value="1"/>
</dbReference>
<proteinExistence type="predicted"/>
<dbReference type="InterPro" id="IPR046446">
    <property type="entry name" value="a/bCoV_VIROPORIN_3A-like_CD"/>
</dbReference>
<accession>A0A6M6CBF4</accession>
<reference evidence="10" key="1">
    <citation type="journal article" date="2020" name="Indian J. Med. Res.">
        <title>Detection of coronaviruses in Pteropus &amp; Rousettus species of bats from different States of India.</title>
        <authorList>
            <person name="Yadav P.D."/>
            <person name="Shete-Aich A."/>
            <person name="Nyayanit D.A."/>
            <person name="Pardeshi P."/>
            <person name="Majumdar T."/>
            <person name="Balasubramanian R."/>
            <person name="Ullas P.T."/>
            <person name="Mohandas S."/>
            <person name="Dighe H."/>
            <person name="Sawant P."/>
            <person name="Patil S."/>
            <person name="Patil D."/>
            <person name="Gokhale M.D."/>
            <person name="Mathapati B."/>
            <person name="Sudeep A.B."/>
            <person name="Baradkar S."/>
            <person name="Kumar A."/>
            <person name="Kharde R."/>
            <person name="Salve M."/>
            <person name="Joshi Y."/>
            <person name="Gupta N."/>
            <person name="Mourya D.T."/>
        </authorList>
    </citation>
    <scope>NUCLEOTIDE SEQUENCE</scope>
    <source>
        <strain evidence="10">MCL_20_Bat_76_10</strain>
    </source>
</reference>
<evidence type="ECO:0000313" key="10">
    <source>
        <dbReference type="EMBL" id="QJX58367.1"/>
    </source>
</evidence>
<feature type="transmembrane region" description="Helical" evidence="7">
    <location>
        <begin position="54"/>
        <end position="75"/>
    </location>
</feature>
<sequence length="220" mass="24863">MNLYNLVRDALRPSYATVSPSVDEPTVDNNFVALSCYATLSVLLYYLQRVKQPYLSMLFHILFCLLQVCMVIWLIFSANFYVSLFAQCMLVVCALGCFLERTILSIKLRSMAPFMSMADNFAIIKTTCNNYVFPVERSSDNLVVLTTSRGIYSNGVFMKGAITVSDNALVVSLFKSHSLLLDRVEHGYDYTVFIYINSVILQNIKPTVSVVNTEFTDVEL</sequence>
<name>A0A6M6CBF4_BCHK9</name>
<dbReference type="GO" id="GO:0033644">
    <property type="term" value="C:host cell membrane"/>
    <property type="evidence" value="ECO:0007669"/>
    <property type="project" value="UniProtKB-SubCell"/>
</dbReference>
<keyword evidence="4 6" id="KW-1133">Transmembrane helix</keyword>
<keyword evidence="2 6" id="KW-0812">Transmembrane</keyword>
<evidence type="ECO:0000256" key="1">
    <source>
        <dbReference type="ARBA" id="ARBA00004301"/>
    </source>
</evidence>
<evidence type="ECO:0000256" key="5">
    <source>
        <dbReference type="ARBA" id="ARBA00023136"/>
    </source>
</evidence>
<comment type="subcellular location">
    <subcellularLocation>
        <location evidence="1">Host membrane</location>
        <topology evidence="1">Multi-pass membrane protein</topology>
    </subcellularLocation>
</comment>
<dbReference type="GO" id="GO:0016020">
    <property type="term" value="C:membrane"/>
    <property type="evidence" value="ECO:0007669"/>
    <property type="project" value="UniProtKB-UniRule"/>
</dbReference>
<feature type="domain" description="CoV 3a-like viroporin TM" evidence="8">
    <location>
        <begin position="17"/>
        <end position="116"/>
    </location>
</feature>
<evidence type="ECO:0000259" key="9">
    <source>
        <dbReference type="PROSITE" id="PS51967"/>
    </source>
</evidence>
<evidence type="ECO:0000256" key="7">
    <source>
        <dbReference type="SAM" id="Phobius"/>
    </source>
</evidence>
<feature type="transmembrane region" description="Helical" evidence="7">
    <location>
        <begin position="81"/>
        <end position="99"/>
    </location>
</feature>
<evidence type="ECO:0000256" key="2">
    <source>
        <dbReference type="ARBA" id="ARBA00022692"/>
    </source>
</evidence>
<feature type="transmembrane region" description="Helical" evidence="7">
    <location>
        <begin position="30"/>
        <end position="47"/>
    </location>
</feature>
<dbReference type="EMBL" id="MT337384">
    <property type="protein sequence ID" value="QJX58367.1"/>
    <property type="molecule type" value="Genomic_RNA"/>
</dbReference>
<evidence type="ECO:0000256" key="4">
    <source>
        <dbReference type="ARBA" id="ARBA00022989"/>
    </source>
</evidence>
<organism evidence="10">
    <name type="scientific">Bat coronavirus HKU9-1</name>
    <dbReference type="NCBI Taxonomy" id="424367"/>
    <lineage>
        <taxon>Viruses</taxon>
        <taxon>Riboviria</taxon>
        <taxon>Orthornavirae</taxon>
        <taxon>Pisuviricota</taxon>
        <taxon>Pisoniviricetes</taxon>
        <taxon>Nidovirales</taxon>
        <taxon>Cornidovirineae</taxon>
        <taxon>Coronaviridae</taxon>
        <taxon>Orthocoronavirinae</taxon>
        <taxon>Betacoronavirus</taxon>
        <taxon>Nobecovirus</taxon>
        <taxon>Betacoronavirus rousetti</taxon>
        <taxon>Bat coronavirus HKU9</taxon>
    </lineage>
</organism>
<dbReference type="InterPro" id="IPR046445">
    <property type="entry name" value="a/bCoV_VIROPORIN_3A-like_TM"/>
</dbReference>